<dbReference type="EMBL" id="LT605205">
    <property type="protein sequence ID" value="SCD22160.1"/>
    <property type="molecule type" value="Genomic_DNA"/>
</dbReference>
<evidence type="ECO:0000313" key="3">
    <source>
        <dbReference type="Proteomes" id="UP000187464"/>
    </source>
</evidence>
<dbReference type="NCBIfam" id="NF033709">
    <property type="entry name" value="PorV_fam"/>
    <property type="match status" value="1"/>
</dbReference>
<dbReference type="Gene3D" id="2.40.160.60">
    <property type="entry name" value="Outer membrane protein transport protein (OMPP1/FadL/TodX)"/>
    <property type="match status" value="2"/>
</dbReference>
<sequence>MFWPTAYFSAAAQEYNPIPVALPSLQIAPDARGGGMGDIGAATMPDVYSQHWNAAKYPFISGEAGIAFSYTPWLSKLVSDIHLLYTSGYWKFGNDNLNAISASLRYFSLGEMEVGGLNDEFWQTVAPHELAFDVGYSRKLTETFSGAVTLRYIHADYSTGDDETTPGNAFSADIAGYNESYFYMGRSEALFGLGFNISNIGTKISYDGGNSSMFLPANLRLGASLGYPLDPKNTLSLSFDVNKLLVPTPRLASENESDDEAQRRIEEYQNISSIGGIFKSLGDAPGGFKEEMQEVMWSLGAEYRYDNRFSVRTGYYHESEYKGNRRYFTFGAGFRSDFFQIDAAYLVSTAQSNPLDQTLRVSLGFDMEGIRNLMR</sequence>
<dbReference type="InterPro" id="IPR045741">
    <property type="entry name" value="PorV"/>
</dbReference>
<organism evidence="2 3">
    <name type="scientific">Proteiniphilum saccharofermentans</name>
    <dbReference type="NCBI Taxonomy" id="1642647"/>
    <lineage>
        <taxon>Bacteria</taxon>
        <taxon>Pseudomonadati</taxon>
        <taxon>Bacteroidota</taxon>
        <taxon>Bacteroidia</taxon>
        <taxon>Bacteroidales</taxon>
        <taxon>Dysgonomonadaceae</taxon>
        <taxon>Proteiniphilum</taxon>
    </lineage>
</organism>
<name>A0A1R3T4K7_9BACT</name>
<accession>A0A1R3T4K7</accession>
<dbReference type="InterPro" id="IPR047799">
    <property type="entry name" value="T9SS_OM_PorV"/>
</dbReference>
<dbReference type="STRING" id="1642647.PSM36_3375"/>
<feature type="domain" description="Type IX secretion system protein PorV" evidence="1">
    <location>
        <begin position="12"/>
        <end position="250"/>
    </location>
</feature>
<dbReference type="AlphaFoldDB" id="A0A1R3T4K7"/>
<keyword evidence="3" id="KW-1185">Reference proteome</keyword>
<dbReference type="Pfam" id="PF19572">
    <property type="entry name" value="PorV"/>
    <property type="match status" value="1"/>
</dbReference>
<dbReference type="NCBIfam" id="NF033710">
    <property type="entry name" value="T9SS_OM_PorV"/>
    <property type="match status" value="1"/>
</dbReference>
<protein>
    <recommendedName>
        <fullName evidence="1">Type IX secretion system protein PorV domain-containing protein</fullName>
    </recommendedName>
</protein>
<evidence type="ECO:0000313" key="2">
    <source>
        <dbReference type="EMBL" id="SCD22160.1"/>
    </source>
</evidence>
<reference evidence="2 3" key="1">
    <citation type="submission" date="2016-08" db="EMBL/GenBank/DDBJ databases">
        <authorList>
            <person name="Seilhamer J.J."/>
        </authorList>
    </citation>
    <scope>NUCLEOTIDE SEQUENCE [LARGE SCALE GENOMIC DNA]</scope>
    <source>
        <strain evidence="2">M3/6</strain>
    </source>
</reference>
<dbReference type="Proteomes" id="UP000187464">
    <property type="component" value="Chromosome I"/>
</dbReference>
<gene>
    <name evidence="2" type="ORF">PSM36_3375</name>
</gene>
<evidence type="ECO:0000259" key="1">
    <source>
        <dbReference type="Pfam" id="PF19572"/>
    </source>
</evidence>
<proteinExistence type="predicted"/>
<dbReference type="KEGG" id="psac:PSM36_3375"/>